<evidence type="ECO:0000256" key="1">
    <source>
        <dbReference type="SAM" id="Phobius"/>
    </source>
</evidence>
<feature type="transmembrane region" description="Helical" evidence="1">
    <location>
        <begin position="167"/>
        <end position="186"/>
    </location>
</feature>
<feature type="transmembrane region" description="Helical" evidence="1">
    <location>
        <begin position="56"/>
        <end position="78"/>
    </location>
</feature>
<dbReference type="STRING" id="526218.Sterm_2786"/>
<dbReference type="Pfam" id="PF19845">
    <property type="entry name" value="DUF6320"/>
    <property type="match status" value="1"/>
</dbReference>
<keyword evidence="3" id="KW-1185">Reference proteome</keyword>
<reference evidence="3" key="1">
    <citation type="submission" date="2009-09" db="EMBL/GenBank/DDBJ databases">
        <title>The complete chromosome of Sebaldella termitidis ATCC 33386.</title>
        <authorList>
            <consortium name="US DOE Joint Genome Institute (JGI-PGF)"/>
            <person name="Lucas S."/>
            <person name="Copeland A."/>
            <person name="Lapidus A."/>
            <person name="Glavina del Rio T."/>
            <person name="Dalin E."/>
            <person name="Tice H."/>
            <person name="Bruce D."/>
            <person name="Goodwin L."/>
            <person name="Pitluck S."/>
            <person name="Kyrpides N."/>
            <person name="Mavromatis K."/>
            <person name="Ivanova N."/>
            <person name="Mikhailova N."/>
            <person name="Sims D."/>
            <person name="Meincke L."/>
            <person name="Brettin T."/>
            <person name="Detter J.C."/>
            <person name="Han C."/>
            <person name="Larimer F."/>
            <person name="Land M."/>
            <person name="Hauser L."/>
            <person name="Markowitz V."/>
            <person name="Cheng J.F."/>
            <person name="Hugenholtz P."/>
            <person name="Woyke T."/>
            <person name="Wu D."/>
            <person name="Eisen J.A."/>
        </authorList>
    </citation>
    <scope>NUCLEOTIDE SEQUENCE [LARGE SCALE GENOMIC DNA]</scope>
    <source>
        <strain evidence="3">ATCC 33386 / NCTC 11300</strain>
    </source>
</reference>
<feature type="transmembrane region" description="Helical" evidence="1">
    <location>
        <begin position="192"/>
        <end position="211"/>
    </location>
</feature>
<keyword evidence="1" id="KW-0472">Membrane</keyword>
<gene>
    <name evidence="2" type="ordered locus">Sterm_2786</name>
</gene>
<dbReference type="KEGG" id="str:Sterm_2786"/>
<dbReference type="Proteomes" id="UP000000845">
    <property type="component" value="Chromosome"/>
</dbReference>
<sequence length="224" mass="26070">MYCVKCGVELERGRKECPLCKTKVMYEELTQEPEEEYPEVKINLYKMNKKKIKSRLYFIMLTLSVISILEVLLGNIAINGRLTWGYFVIPSLILTNIAVFIATDGWNLKKNLLLLSTSLTVFLLILDLYDEKLTWSVKIGIPIVISFFILGLIFSKIKKHKKSKIKVFNYFLILIGIFIISIEIIISGKISWSLLASIPLIVFGLMFKHFYEEYDEELEKRMHL</sequence>
<dbReference type="InterPro" id="IPR046283">
    <property type="entry name" value="DUF6320"/>
</dbReference>
<dbReference type="AlphaFoldDB" id="D1AMQ6"/>
<keyword evidence="1" id="KW-0812">Transmembrane</keyword>
<dbReference type="eggNOG" id="ENOG503399K">
    <property type="taxonomic scope" value="Bacteria"/>
</dbReference>
<accession>D1AMQ6</accession>
<dbReference type="EMBL" id="CP001739">
    <property type="protein sequence ID" value="ACZ09630.1"/>
    <property type="molecule type" value="Genomic_DNA"/>
</dbReference>
<feature type="transmembrane region" description="Helical" evidence="1">
    <location>
        <begin position="135"/>
        <end position="155"/>
    </location>
</feature>
<reference evidence="2 3" key="2">
    <citation type="journal article" date="2010" name="Stand. Genomic Sci.">
        <title>Complete genome sequence of Sebaldella termitidis type strain (NCTC 11300).</title>
        <authorList>
            <person name="Harmon-Smith M."/>
            <person name="Celia L."/>
            <person name="Chertkov O."/>
            <person name="Lapidus A."/>
            <person name="Copeland A."/>
            <person name="Glavina Del Rio T."/>
            <person name="Nolan M."/>
            <person name="Lucas S."/>
            <person name="Tice H."/>
            <person name="Cheng J.F."/>
            <person name="Han C."/>
            <person name="Detter J.C."/>
            <person name="Bruce D."/>
            <person name="Goodwin L."/>
            <person name="Pitluck S."/>
            <person name="Pati A."/>
            <person name="Liolios K."/>
            <person name="Ivanova N."/>
            <person name="Mavromatis K."/>
            <person name="Mikhailova N."/>
            <person name="Chen A."/>
            <person name="Palaniappan K."/>
            <person name="Land M."/>
            <person name="Hauser L."/>
            <person name="Chang Y.J."/>
            <person name="Jeffries C.D."/>
            <person name="Brettin T."/>
            <person name="Goker M."/>
            <person name="Beck B."/>
            <person name="Bristow J."/>
            <person name="Eisen J.A."/>
            <person name="Markowitz V."/>
            <person name="Hugenholtz P."/>
            <person name="Kyrpides N.C."/>
            <person name="Klenk H.P."/>
            <person name="Chen F."/>
        </authorList>
    </citation>
    <scope>NUCLEOTIDE SEQUENCE [LARGE SCALE GENOMIC DNA]</scope>
    <source>
        <strain evidence="3">ATCC 33386 / NCTC 11300</strain>
    </source>
</reference>
<organism evidence="2 3">
    <name type="scientific">Sebaldella termitidis (strain ATCC 33386 / NCTC 11300)</name>
    <dbReference type="NCBI Taxonomy" id="526218"/>
    <lineage>
        <taxon>Bacteria</taxon>
        <taxon>Fusobacteriati</taxon>
        <taxon>Fusobacteriota</taxon>
        <taxon>Fusobacteriia</taxon>
        <taxon>Fusobacteriales</taxon>
        <taxon>Leptotrichiaceae</taxon>
        <taxon>Sebaldella</taxon>
    </lineage>
</organism>
<name>D1AMQ6_SEBTE</name>
<evidence type="ECO:0000313" key="3">
    <source>
        <dbReference type="Proteomes" id="UP000000845"/>
    </source>
</evidence>
<protein>
    <recommendedName>
        <fullName evidence="4">Small multidrug resistance protein</fullName>
    </recommendedName>
</protein>
<feature type="transmembrane region" description="Helical" evidence="1">
    <location>
        <begin position="112"/>
        <end position="129"/>
    </location>
</feature>
<evidence type="ECO:0008006" key="4">
    <source>
        <dbReference type="Google" id="ProtNLM"/>
    </source>
</evidence>
<feature type="transmembrane region" description="Helical" evidence="1">
    <location>
        <begin position="84"/>
        <end position="103"/>
    </location>
</feature>
<dbReference type="HOGENOM" id="CLU_102193_0_0_0"/>
<evidence type="ECO:0000313" key="2">
    <source>
        <dbReference type="EMBL" id="ACZ09630.1"/>
    </source>
</evidence>
<keyword evidence="1" id="KW-1133">Transmembrane helix</keyword>
<proteinExistence type="predicted"/>